<feature type="domain" description="RNase H type-1" evidence="1">
    <location>
        <begin position="139"/>
        <end position="261"/>
    </location>
</feature>
<dbReference type="GO" id="GO:0004523">
    <property type="term" value="F:RNA-DNA hybrid ribonuclease activity"/>
    <property type="evidence" value="ECO:0007669"/>
    <property type="project" value="InterPro"/>
</dbReference>
<dbReference type="GO" id="GO:0003676">
    <property type="term" value="F:nucleic acid binding"/>
    <property type="evidence" value="ECO:0007669"/>
    <property type="project" value="InterPro"/>
</dbReference>
<dbReference type="AlphaFoldDB" id="A0A9D4YR54"/>
<name>A0A9D4YR54_RHISA</name>
<reference evidence="2" key="2">
    <citation type="submission" date="2021-09" db="EMBL/GenBank/DDBJ databases">
        <authorList>
            <person name="Jia N."/>
            <person name="Wang J."/>
            <person name="Shi W."/>
            <person name="Du L."/>
            <person name="Sun Y."/>
            <person name="Zhan W."/>
            <person name="Jiang J."/>
            <person name="Wang Q."/>
            <person name="Zhang B."/>
            <person name="Ji P."/>
            <person name="Sakyi L.B."/>
            <person name="Cui X."/>
            <person name="Yuan T."/>
            <person name="Jiang B."/>
            <person name="Yang W."/>
            <person name="Lam T.T.-Y."/>
            <person name="Chang Q."/>
            <person name="Ding S."/>
            <person name="Wang X."/>
            <person name="Zhu J."/>
            <person name="Ruan X."/>
            <person name="Zhao L."/>
            <person name="Wei J."/>
            <person name="Que T."/>
            <person name="Du C."/>
            <person name="Cheng J."/>
            <person name="Dai P."/>
            <person name="Han X."/>
            <person name="Huang E."/>
            <person name="Gao Y."/>
            <person name="Liu J."/>
            <person name="Shao H."/>
            <person name="Ye R."/>
            <person name="Li L."/>
            <person name="Wei W."/>
            <person name="Wang X."/>
            <person name="Wang C."/>
            <person name="Huo Q."/>
            <person name="Li W."/>
            <person name="Guo W."/>
            <person name="Chen H."/>
            <person name="Chen S."/>
            <person name="Zhou L."/>
            <person name="Zhou L."/>
            <person name="Ni X."/>
            <person name="Tian J."/>
            <person name="Zhou Y."/>
            <person name="Sheng Y."/>
            <person name="Liu T."/>
            <person name="Pan Y."/>
            <person name="Xia L."/>
            <person name="Li J."/>
            <person name="Zhao F."/>
            <person name="Cao W."/>
        </authorList>
    </citation>
    <scope>NUCLEOTIDE SEQUENCE</scope>
    <source>
        <strain evidence="2">Rsan-2018</strain>
        <tissue evidence="2">Larvae</tissue>
    </source>
</reference>
<dbReference type="SUPFAM" id="SSF53098">
    <property type="entry name" value="Ribonuclease H-like"/>
    <property type="match status" value="1"/>
</dbReference>
<dbReference type="InterPro" id="IPR036397">
    <property type="entry name" value="RNaseH_sf"/>
</dbReference>
<protein>
    <recommendedName>
        <fullName evidence="1">RNase H type-1 domain-containing protein</fullName>
    </recommendedName>
</protein>
<dbReference type="InterPro" id="IPR012337">
    <property type="entry name" value="RNaseH-like_sf"/>
</dbReference>
<proteinExistence type="predicted"/>
<dbReference type="InterPro" id="IPR002156">
    <property type="entry name" value="RNaseH_domain"/>
</dbReference>
<sequence>MQGGQLRPAQKIALHRQVLLPALTYGSPVWWDGLRPDCRLQTRALSIQRTILQLLGGISHDPHSGPPNFNARPPITLILERCNAEYRLLVDRRPIRFGTVTLHPDHIVGSPDPWLDHPATRLAFPFARLDRTAAKRMAQQHALHIYTDGSYTPRLAGAAFVTFRPNERIGPIGRFGVENATSAYCTELLALQEALLYVRNTCGPNDTALSTPRTTDARVYTTKRIPRDLSLHTAVRLYHVPGHSGVLRNEIAGFLAARAAQRGVPKRALLTGYRKDASSSDRHFFYAPTDMSLRAAWNKAVPRADKELTAREEELSKVISQIELQEPMTADTLQHSYCRTTAKASALYYLGGYVVKKARNRRHRAGWSPMRRSRHLATSTEMVPPAEYGGSGDERERWEKVWKEENADTALFKWVPHASDIPGWLLPNETCTCGLPCEGIEHYLYEGSLTATLVDQITPRTAYLDKNFPVLLRHARNRAIFIRLVHVALCMLDDTLWILVLHLPLFFRLSFLSSPIRSPPRKGHVGPESPSRPVTGEVANLGGLLPPHYPDRQRPALHTHHDRHVILVDDTPYTWICTSCNLDFASLCDSPATLWSIGRAELWT</sequence>
<dbReference type="Gene3D" id="3.30.420.10">
    <property type="entry name" value="Ribonuclease H-like superfamily/Ribonuclease H"/>
    <property type="match status" value="1"/>
</dbReference>
<gene>
    <name evidence="2" type="ORF">HPB52_024247</name>
</gene>
<evidence type="ECO:0000259" key="1">
    <source>
        <dbReference type="PROSITE" id="PS50879"/>
    </source>
</evidence>
<comment type="caution">
    <text evidence="2">The sequence shown here is derived from an EMBL/GenBank/DDBJ whole genome shotgun (WGS) entry which is preliminary data.</text>
</comment>
<accession>A0A9D4YR54</accession>
<evidence type="ECO:0000313" key="3">
    <source>
        <dbReference type="Proteomes" id="UP000821837"/>
    </source>
</evidence>
<dbReference type="PROSITE" id="PS50879">
    <property type="entry name" value="RNASE_H_1"/>
    <property type="match status" value="1"/>
</dbReference>
<dbReference type="EMBL" id="JABSTV010001037">
    <property type="protein sequence ID" value="KAH7985231.1"/>
    <property type="molecule type" value="Genomic_DNA"/>
</dbReference>
<dbReference type="Proteomes" id="UP000821837">
    <property type="component" value="Unassembled WGS sequence"/>
</dbReference>
<evidence type="ECO:0000313" key="2">
    <source>
        <dbReference type="EMBL" id="KAH7985231.1"/>
    </source>
</evidence>
<organism evidence="2 3">
    <name type="scientific">Rhipicephalus sanguineus</name>
    <name type="common">Brown dog tick</name>
    <name type="synonym">Ixodes sanguineus</name>
    <dbReference type="NCBI Taxonomy" id="34632"/>
    <lineage>
        <taxon>Eukaryota</taxon>
        <taxon>Metazoa</taxon>
        <taxon>Ecdysozoa</taxon>
        <taxon>Arthropoda</taxon>
        <taxon>Chelicerata</taxon>
        <taxon>Arachnida</taxon>
        <taxon>Acari</taxon>
        <taxon>Parasitiformes</taxon>
        <taxon>Ixodida</taxon>
        <taxon>Ixodoidea</taxon>
        <taxon>Ixodidae</taxon>
        <taxon>Rhipicephalinae</taxon>
        <taxon>Rhipicephalus</taxon>
        <taxon>Rhipicephalus</taxon>
    </lineage>
</organism>
<reference evidence="2" key="1">
    <citation type="journal article" date="2020" name="Cell">
        <title>Large-Scale Comparative Analyses of Tick Genomes Elucidate Their Genetic Diversity and Vector Capacities.</title>
        <authorList>
            <consortium name="Tick Genome and Microbiome Consortium (TIGMIC)"/>
            <person name="Jia N."/>
            <person name="Wang J."/>
            <person name="Shi W."/>
            <person name="Du L."/>
            <person name="Sun Y."/>
            <person name="Zhan W."/>
            <person name="Jiang J.F."/>
            <person name="Wang Q."/>
            <person name="Zhang B."/>
            <person name="Ji P."/>
            <person name="Bell-Sakyi L."/>
            <person name="Cui X.M."/>
            <person name="Yuan T.T."/>
            <person name="Jiang B.G."/>
            <person name="Yang W.F."/>
            <person name="Lam T.T."/>
            <person name="Chang Q.C."/>
            <person name="Ding S.J."/>
            <person name="Wang X.J."/>
            <person name="Zhu J.G."/>
            <person name="Ruan X.D."/>
            <person name="Zhao L."/>
            <person name="Wei J.T."/>
            <person name="Ye R.Z."/>
            <person name="Que T.C."/>
            <person name="Du C.H."/>
            <person name="Zhou Y.H."/>
            <person name="Cheng J.X."/>
            <person name="Dai P.F."/>
            <person name="Guo W.B."/>
            <person name="Han X.H."/>
            <person name="Huang E.J."/>
            <person name="Li L.F."/>
            <person name="Wei W."/>
            <person name="Gao Y.C."/>
            <person name="Liu J.Z."/>
            <person name="Shao H.Z."/>
            <person name="Wang X."/>
            <person name="Wang C.C."/>
            <person name="Yang T.C."/>
            <person name="Huo Q.B."/>
            <person name="Li W."/>
            <person name="Chen H.Y."/>
            <person name="Chen S.E."/>
            <person name="Zhou L.G."/>
            <person name="Ni X.B."/>
            <person name="Tian J.H."/>
            <person name="Sheng Y."/>
            <person name="Liu T."/>
            <person name="Pan Y.S."/>
            <person name="Xia L.Y."/>
            <person name="Li J."/>
            <person name="Zhao F."/>
            <person name="Cao W.C."/>
        </authorList>
    </citation>
    <scope>NUCLEOTIDE SEQUENCE</scope>
    <source>
        <strain evidence="2">Rsan-2018</strain>
    </source>
</reference>
<keyword evidence="3" id="KW-1185">Reference proteome</keyword>